<dbReference type="InterPro" id="IPR001444">
    <property type="entry name" value="Flag_bb_rod_N"/>
</dbReference>
<dbReference type="SUPFAM" id="SSF117143">
    <property type="entry name" value="Flagellar hook protein flgE"/>
    <property type="match status" value="1"/>
</dbReference>
<dbReference type="PANTHER" id="PTHR30435">
    <property type="entry name" value="FLAGELLAR PROTEIN"/>
    <property type="match status" value="1"/>
</dbReference>
<dbReference type="GO" id="GO:0009425">
    <property type="term" value="C:bacterial-type flagellum basal body"/>
    <property type="evidence" value="ECO:0007669"/>
    <property type="project" value="UniProtKB-SubCell"/>
</dbReference>
<evidence type="ECO:0000256" key="1">
    <source>
        <dbReference type="ARBA" id="ARBA00009677"/>
    </source>
</evidence>
<gene>
    <name evidence="6" type="ORF">FPQ13_06410</name>
</gene>
<name>A0A556PMQ7_9BACI</name>
<keyword evidence="2" id="KW-0975">Bacterial flagellum</keyword>
<comment type="subcellular location">
    <subcellularLocation>
        <location evidence="2">Bacterial flagellum basal body</location>
    </subcellularLocation>
</comment>
<dbReference type="Pfam" id="PF22692">
    <property type="entry name" value="LlgE_F_G_D1"/>
    <property type="match status" value="1"/>
</dbReference>
<dbReference type="EMBL" id="VMHE01000008">
    <property type="protein sequence ID" value="TSJ65680.1"/>
    <property type="molecule type" value="Genomic_DNA"/>
</dbReference>
<dbReference type="OrthoDB" id="9800375at2"/>
<feature type="domain" description="Flagellar basal body rod protein N-terminal" evidence="3">
    <location>
        <begin position="5"/>
        <end position="35"/>
    </location>
</feature>
<keyword evidence="6" id="KW-0969">Cilium</keyword>
<evidence type="ECO:0000259" key="4">
    <source>
        <dbReference type="Pfam" id="PF06429"/>
    </source>
</evidence>
<feature type="domain" description="Flagellar basal-body/hook protein C-terminal" evidence="4">
    <location>
        <begin position="224"/>
        <end position="266"/>
    </location>
</feature>
<evidence type="ECO:0000259" key="3">
    <source>
        <dbReference type="Pfam" id="PF00460"/>
    </source>
</evidence>
<feature type="domain" description="Flagellar hook protein FlgE/F/G-like D1" evidence="5">
    <location>
        <begin position="116"/>
        <end position="173"/>
    </location>
</feature>
<keyword evidence="7" id="KW-1185">Reference proteome</keyword>
<dbReference type="Pfam" id="PF06429">
    <property type="entry name" value="Flg_bbr_C"/>
    <property type="match status" value="1"/>
</dbReference>
<proteinExistence type="inferred from homology"/>
<evidence type="ECO:0000259" key="5">
    <source>
        <dbReference type="Pfam" id="PF22692"/>
    </source>
</evidence>
<dbReference type="InterPro" id="IPR053967">
    <property type="entry name" value="LlgE_F_G-like_D1"/>
</dbReference>
<dbReference type="InterPro" id="IPR010930">
    <property type="entry name" value="Flg_bb/hook_C_dom"/>
</dbReference>
<dbReference type="RefSeq" id="WP_144088505.1">
    <property type="nucleotide sequence ID" value="NZ_VMHE01000008.1"/>
</dbReference>
<dbReference type="GO" id="GO:0071978">
    <property type="term" value="P:bacterial-type flagellum-dependent swarming motility"/>
    <property type="evidence" value="ECO:0007669"/>
    <property type="project" value="TreeGrafter"/>
</dbReference>
<keyword evidence="6" id="KW-0282">Flagellum</keyword>
<accession>A0A556PMQ7</accession>
<comment type="similarity">
    <text evidence="1 2">Belongs to the flagella basal body rod proteins family.</text>
</comment>
<comment type="caution">
    <text evidence="6">The sequence shown here is derived from an EMBL/GenBank/DDBJ whole genome shotgun (WGS) entry which is preliminary data.</text>
</comment>
<evidence type="ECO:0000313" key="7">
    <source>
        <dbReference type="Proteomes" id="UP000316425"/>
    </source>
</evidence>
<dbReference type="Pfam" id="PF00460">
    <property type="entry name" value="Flg_bb_rod"/>
    <property type="match status" value="1"/>
</dbReference>
<dbReference type="AlphaFoldDB" id="A0A556PMQ7"/>
<dbReference type="Proteomes" id="UP000316425">
    <property type="component" value="Unassembled WGS sequence"/>
</dbReference>
<dbReference type="InterPro" id="IPR037925">
    <property type="entry name" value="FlgE/F/G-like"/>
</dbReference>
<reference evidence="6 7" key="1">
    <citation type="submission" date="2019-07" db="EMBL/GenBank/DDBJ databases">
        <title>Allobacillus sp. nov. SKP isolated from shrimp paste of Euphausiacea.</title>
        <authorList>
            <person name="Kanchanasin P."/>
            <person name="Tanasupawat S."/>
            <person name="Shi W."/>
            <person name="Wu L."/>
            <person name="Ma J."/>
        </authorList>
    </citation>
    <scope>NUCLEOTIDE SEQUENCE [LARGE SCALE GENOMIC DNA]</scope>
    <source>
        <strain evidence="6 7">SKP4-8</strain>
    </source>
</reference>
<sequence>MLRGLHTAGSGMVAQQRYQDSLSNNMSNALTPGYKQDRGTFRAFPEMLIQNIQSQSLPTKRNVNIPNNHIVGSLHTGTYMQDDVPLFTQGDVEETGISTDLALINQTTPDETGFLFFTVTNEQGEQRLTRNGNFTVDAEGYLTTSDGYYVMDTNNERIQTGTENFEVTANGQVISPVANTDIQIAYQENANALTKEGNNLWALEEGTAIGDARTTEGVNFSISQGSLERSNVDPQQMMTEMMRSYRMFEMNQQVVRMFDQSLDLAANQVGRLR</sequence>
<evidence type="ECO:0000313" key="6">
    <source>
        <dbReference type="EMBL" id="TSJ65680.1"/>
    </source>
</evidence>
<organism evidence="6 7">
    <name type="scientific">Allobacillus salarius</name>
    <dbReference type="NCBI Taxonomy" id="1955272"/>
    <lineage>
        <taxon>Bacteria</taxon>
        <taxon>Bacillati</taxon>
        <taxon>Bacillota</taxon>
        <taxon>Bacilli</taxon>
        <taxon>Bacillales</taxon>
        <taxon>Bacillaceae</taxon>
        <taxon>Allobacillus</taxon>
    </lineage>
</organism>
<evidence type="ECO:0000256" key="2">
    <source>
        <dbReference type="RuleBase" id="RU362116"/>
    </source>
</evidence>
<dbReference type="PANTHER" id="PTHR30435:SF19">
    <property type="entry name" value="FLAGELLAR BASAL-BODY ROD PROTEIN FLGG"/>
    <property type="match status" value="1"/>
</dbReference>
<dbReference type="NCBIfam" id="TIGR03506">
    <property type="entry name" value="FlgEFG_subfam"/>
    <property type="match status" value="1"/>
</dbReference>
<protein>
    <submittedName>
        <fullName evidence="6">Flagellar hook-basal body protein</fullName>
    </submittedName>
</protein>
<dbReference type="InterPro" id="IPR020013">
    <property type="entry name" value="Flagellar_FlgE/F/G"/>
</dbReference>
<keyword evidence="6" id="KW-0966">Cell projection</keyword>